<keyword evidence="5" id="KW-1003">Cell membrane</keyword>
<evidence type="ECO:0000256" key="8">
    <source>
        <dbReference type="ARBA" id="ARBA00022989"/>
    </source>
</evidence>
<evidence type="ECO:0000256" key="7">
    <source>
        <dbReference type="ARBA" id="ARBA00022692"/>
    </source>
</evidence>
<evidence type="ECO:0000256" key="11">
    <source>
        <dbReference type="ARBA" id="ARBA00023136"/>
    </source>
</evidence>
<feature type="transmembrane region" description="Helical" evidence="13">
    <location>
        <begin position="321"/>
        <end position="342"/>
    </location>
</feature>
<comment type="subcellular location">
    <subcellularLocation>
        <location evidence="2 13">Cell membrane</location>
        <topology evidence="2 13">Multi-pass membrane protein</topology>
    </subcellularLocation>
</comment>
<feature type="chain" id="PRO_5039942153" description="Nickel/cobalt efflux system" evidence="14">
    <location>
        <begin position="25"/>
        <end position="351"/>
    </location>
</feature>
<feature type="transmembrane region" description="Helical" evidence="13">
    <location>
        <begin position="113"/>
        <end position="133"/>
    </location>
</feature>
<dbReference type="InterPro" id="IPR051224">
    <property type="entry name" value="NiCoT_RcnA"/>
</dbReference>
<dbReference type="GO" id="GO:0015099">
    <property type="term" value="F:nickel cation transmembrane transporter activity"/>
    <property type="evidence" value="ECO:0007669"/>
    <property type="project" value="UniProtKB-UniRule"/>
</dbReference>
<feature type="transmembrane region" description="Helical" evidence="13">
    <location>
        <begin position="66"/>
        <end position="84"/>
    </location>
</feature>
<evidence type="ECO:0000256" key="13">
    <source>
        <dbReference type="RuleBase" id="RU362101"/>
    </source>
</evidence>
<dbReference type="InterPro" id="IPR011541">
    <property type="entry name" value="Ni/Co_transpt_high_affinity"/>
</dbReference>
<accession>A0A9J7APR6</accession>
<dbReference type="Pfam" id="PF03824">
    <property type="entry name" value="NicO"/>
    <property type="match status" value="1"/>
</dbReference>
<dbReference type="KEGG" id="naci:NUH88_16060"/>
<evidence type="ECO:0000313" key="16">
    <source>
        <dbReference type="Proteomes" id="UP001060336"/>
    </source>
</evidence>
<dbReference type="PANTHER" id="PTHR40659:SF1">
    <property type="entry name" value="NICKEL_COBALT EFFLUX SYSTEM RCNA"/>
    <property type="match status" value="1"/>
</dbReference>
<sequence>MRKACFLGICALVSVLLLSAPAFASALSPAPADPSHFTRLVLWIFEQQKIFHRELTQGLRHLKAEGGIGAGSGLIAVSFLYGLLHAAGPGHGKAILTTYLLTHRERVLRGVRLAGISSVCQGVTAIAIVYGVTWIAGFSPREASTATLWSERVSYALVMLVGAMLALRSIRSLQAHLRQSRRFRTGGALQFGGLSGISSQAIPSLGEPLSFSVVGRLDSGDCGCGHCHTPSVVEIDRAASFRTALGLVLSIGLRPCTGAILVLVFASMMDLPGAGIAAVMAMSMGTAAAVAGLAFLAVNARKWATRVTLGRNRRLAYATEIVTFAGSAVLILLGASLFGASFGSAHPMGMP</sequence>
<evidence type="ECO:0000256" key="1">
    <source>
        <dbReference type="ARBA" id="ARBA00002510"/>
    </source>
</evidence>
<feature type="transmembrane region" description="Helical" evidence="13">
    <location>
        <begin position="244"/>
        <end position="268"/>
    </location>
</feature>
<evidence type="ECO:0000256" key="12">
    <source>
        <dbReference type="ARBA" id="ARBA00023285"/>
    </source>
</evidence>
<evidence type="ECO:0000256" key="4">
    <source>
        <dbReference type="ARBA" id="ARBA00022448"/>
    </source>
</evidence>
<gene>
    <name evidence="15" type="ORF">NUH88_16060</name>
</gene>
<dbReference type="GO" id="GO:0046583">
    <property type="term" value="F:monoatomic cation efflux transmembrane transporter activity"/>
    <property type="evidence" value="ECO:0007669"/>
    <property type="project" value="TreeGrafter"/>
</dbReference>
<dbReference type="RefSeq" id="WP_257767407.1">
    <property type="nucleotide sequence ID" value="NZ_CP102480.1"/>
</dbReference>
<organism evidence="15 16">
    <name type="scientific">Nisaea acidiphila</name>
    <dbReference type="NCBI Taxonomy" id="1862145"/>
    <lineage>
        <taxon>Bacteria</taxon>
        <taxon>Pseudomonadati</taxon>
        <taxon>Pseudomonadota</taxon>
        <taxon>Alphaproteobacteria</taxon>
        <taxon>Rhodospirillales</taxon>
        <taxon>Thalassobaculaceae</taxon>
        <taxon>Nisaea</taxon>
    </lineage>
</organism>
<keyword evidence="12" id="KW-0170">Cobalt</keyword>
<dbReference type="GO" id="GO:0032025">
    <property type="term" value="P:response to cobalt ion"/>
    <property type="evidence" value="ECO:0007669"/>
    <property type="project" value="TreeGrafter"/>
</dbReference>
<evidence type="ECO:0000256" key="5">
    <source>
        <dbReference type="ARBA" id="ARBA00022475"/>
    </source>
</evidence>
<keyword evidence="4 13" id="KW-0813">Transport</keyword>
<dbReference type="GO" id="GO:0005886">
    <property type="term" value="C:plasma membrane"/>
    <property type="evidence" value="ECO:0007669"/>
    <property type="project" value="UniProtKB-SubCell"/>
</dbReference>
<feature type="signal peptide" evidence="14">
    <location>
        <begin position="1"/>
        <end position="24"/>
    </location>
</feature>
<dbReference type="Proteomes" id="UP001060336">
    <property type="component" value="Chromosome"/>
</dbReference>
<dbReference type="GO" id="GO:0006824">
    <property type="term" value="P:cobalt ion transport"/>
    <property type="evidence" value="ECO:0007669"/>
    <property type="project" value="UniProtKB-KW"/>
</dbReference>
<evidence type="ECO:0000256" key="6">
    <source>
        <dbReference type="ARBA" id="ARBA00022596"/>
    </source>
</evidence>
<dbReference type="AlphaFoldDB" id="A0A9J7APR6"/>
<dbReference type="PANTHER" id="PTHR40659">
    <property type="entry name" value="NICKEL/COBALT EFFLUX SYSTEM RCNA"/>
    <property type="match status" value="1"/>
</dbReference>
<evidence type="ECO:0000313" key="15">
    <source>
        <dbReference type="EMBL" id="UUX48906.1"/>
    </source>
</evidence>
<keyword evidence="3" id="KW-0171">Cobalt transport</keyword>
<evidence type="ECO:0000256" key="2">
    <source>
        <dbReference type="ARBA" id="ARBA00004651"/>
    </source>
</evidence>
<keyword evidence="14" id="KW-0732">Signal</keyword>
<keyword evidence="10" id="KW-0921">Nickel transport</keyword>
<reference evidence="15" key="1">
    <citation type="submission" date="2022-08" db="EMBL/GenBank/DDBJ databases">
        <title>Nisaea acidiphila sp. nov., isolated from a marine algal debris and emended description of the genus Nisaea Urios et al. 2008.</title>
        <authorList>
            <person name="Kwon K."/>
        </authorList>
    </citation>
    <scope>NUCLEOTIDE SEQUENCE</scope>
    <source>
        <strain evidence="15">MEBiC11861</strain>
    </source>
</reference>
<keyword evidence="8 13" id="KW-1133">Transmembrane helix</keyword>
<keyword evidence="6" id="KW-0533">Nickel</keyword>
<evidence type="ECO:0000256" key="14">
    <source>
        <dbReference type="SAM" id="SignalP"/>
    </source>
</evidence>
<comment type="function">
    <text evidence="1">Efflux system for nickel and cobalt.</text>
</comment>
<evidence type="ECO:0000256" key="3">
    <source>
        <dbReference type="ARBA" id="ARBA00022426"/>
    </source>
</evidence>
<keyword evidence="9" id="KW-0406">Ion transport</keyword>
<dbReference type="GO" id="GO:0010045">
    <property type="term" value="P:response to nickel cation"/>
    <property type="evidence" value="ECO:0007669"/>
    <property type="project" value="TreeGrafter"/>
</dbReference>
<evidence type="ECO:0000256" key="9">
    <source>
        <dbReference type="ARBA" id="ARBA00023065"/>
    </source>
</evidence>
<dbReference type="EMBL" id="CP102480">
    <property type="protein sequence ID" value="UUX48906.1"/>
    <property type="molecule type" value="Genomic_DNA"/>
</dbReference>
<name>A0A9J7APR6_9PROT</name>
<proteinExistence type="inferred from homology"/>
<feature type="transmembrane region" description="Helical" evidence="13">
    <location>
        <begin position="153"/>
        <end position="170"/>
    </location>
</feature>
<keyword evidence="16" id="KW-1185">Reference proteome</keyword>
<keyword evidence="7 13" id="KW-0812">Transmembrane</keyword>
<evidence type="ECO:0000256" key="10">
    <source>
        <dbReference type="ARBA" id="ARBA00023112"/>
    </source>
</evidence>
<feature type="transmembrane region" description="Helical" evidence="13">
    <location>
        <begin position="274"/>
        <end position="300"/>
    </location>
</feature>
<keyword evidence="11 13" id="KW-0472">Membrane</keyword>
<comment type="similarity">
    <text evidence="13">Belongs to the NiCoT transporter (TC 2.A.52) family.</text>
</comment>
<protein>
    <recommendedName>
        <fullName evidence="13">Nickel/cobalt efflux system</fullName>
    </recommendedName>
</protein>